<evidence type="ECO:0000313" key="3">
    <source>
        <dbReference type="Proteomes" id="UP001061298"/>
    </source>
</evidence>
<reference evidence="2" key="1">
    <citation type="submission" date="2022-10" db="EMBL/GenBank/DDBJ databases">
        <authorList>
            <person name="Mo P."/>
        </authorList>
    </citation>
    <scope>NUCLEOTIDE SEQUENCE</scope>
    <source>
        <strain evidence="2">HUAS 13-4</strain>
    </source>
</reference>
<evidence type="ECO:0000313" key="2">
    <source>
        <dbReference type="EMBL" id="UXY20028.1"/>
    </source>
</evidence>
<feature type="transmembrane region" description="Helical" evidence="1">
    <location>
        <begin position="157"/>
        <end position="175"/>
    </location>
</feature>
<organism evidence="2 3">
    <name type="scientific">Streptomyces cynarae</name>
    <dbReference type="NCBI Taxonomy" id="2981134"/>
    <lineage>
        <taxon>Bacteria</taxon>
        <taxon>Bacillati</taxon>
        <taxon>Actinomycetota</taxon>
        <taxon>Actinomycetes</taxon>
        <taxon>Kitasatosporales</taxon>
        <taxon>Streptomycetaceae</taxon>
        <taxon>Streptomyces</taxon>
    </lineage>
</organism>
<protein>
    <submittedName>
        <fullName evidence="2">Uncharacterized protein</fullName>
    </submittedName>
</protein>
<proteinExistence type="predicted"/>
<feature type="transmembrane region" description="Helical" evidence="1">
    <location>
        <begin position="124"/>
        <end position="145"/>
    </location>
</feature>
<dbReference type="Proteomes" id="UP001061298">
    <property type="component" value="Chromosome"/>
</dbReference>
<feature type="transmembrane region" description="Helical" evidence="1">
    <location>
        <begin position="49"/>
        <end position="68"/>
    </location>
</feature>
<sequence>MSYLRTFLPWIIFAVLPSGQWQWAALAALAVAVAVIVQQRRAGAGFDALIIETGSAAFFAVLAVIAFADPHSAVHDYSAAVSSGTLAVIAGVSLAIGKPFTLGIAKRTTPRELWGLKPFIRTNVVITAVWTAAFAVTAIVLAVVAHAGNAHSTTATLIQVAGFVIPMVFTVRYVAAVQAKAKAGAA</sequence>
<evidence type="ECO:0000256" key="1">
    <source>
        <dbReference type="SAM" id="Phobius"/>
    </source>
</evidence>
<name>A0ABY6E0W1_9ACTN</name>
<dbReference type="EMBL" id="CP106793">
    <property type="protein sequence ID" value="UXY20028.1"/>
    <property type="molecule type" value="Genomic_DNA"/>
</dbReference>
<gene>
    <name evidence="2" type="ORF">N8I84_15855</name>
</gene>
<keyword evidence="1" id="KW-1133">Transmembrane helix</keyword>
<keyword evidence="1" id="KW-0472">Membrane</keyword>
<feature type="transmembrane region" description="Helical" evidence="1">
    <location>
        <begin position="80"/>
        <end position="104"/>
    </location>
</feature>
<dbReference type="RefSeq" id="WP_263230147.1">
    <property type="nucleotide sequence ID" value="NZ_CP106793.1"/>
</dbReference>
<keyword evidence="1" id="KW-0812">Transmembrane</keyword>
<feature type="transmembrane region" description="Helical" evidence="1">
    <location>
        <begin position="20"/>
        <end position="37"/>
    </location>
</feature>
<accession>A0ABY6E0W1</accession>
<keyword evidence="3" id="KW-1185">Reference proteome</keyword>